<evidence type="ECO:0000313" key="9">
    <source>
        <dbReference type="Proteomes" id="UP000537862"/>
    </source>
</evidence>
<keyword evidence="9" id="KW-1185">Reference proteome</keyword>
<dbReference type="GO" id="GO:0050545">
    <property type="term" value="F:sulfopyruvate decarboxylase activity"/>
    <property type="evidence" value="ECO:0007669"/>
    <property type="project" value="TreeGrafter"/>
</dbReference>
<reference evidence="8 9" key="1">
    <citation type="submission" date="2020-05" db="EMBL/GenBank/DDBJ databases">
        <authorList>
            <person name="Niu N."/>
        </authorList>
    </citation>
    <scope>NUCLEOTIDE SEQUENCE [LARGE SCALE GENOMIC DNA]</scope>
    <source>
        <strain evidence="8 9">3340-03</strain>
    </source>
</reference>
<keyword evidence="5" id="KW-0378">Hydrolase</keyword>
<dbReference type="Pfam" id="PF04029">
    <property type="entry name" value="2-ph_phosp"/>
    <property type="match status" value="1"/>
</dbReference>
<organism evidence="8 9">
    <name type="scientific">Pelistega suis</name>
    <dbReference type="NCBI Taxonomy" id="1631957"/>
    <lineage>
        <taxon>Bacteria</taxon>
        <taxon>Pseudomonadati</taxon>
        <taxon>Pseudomonadota</taxon>
        <taxon>Betaproteobacteria</taxon>
        <taxon>Burkholderiales</taxon>
        <taxon>Alcaligenaceae</taxon>
        <taxon>Pelistega</taxon>
    </lineage>
</organism>
<proteinExistence type="inferred from homology"/>
<dbReference type="Gene3D" id="3.90.1560.10">
    <property type="entry name" value="ComB-like"/>
    <property type="match status" value="1"/>
</dbReference>
<dbReference type="InterPro" id="IPR036702">
    <property type="entry name" value="ComB-like_sf"/>
</dbReference>
<evidence type="ECO:0000256" key="2">
    <source>
        <dbReference type="ARBA" id="ARBA00009997"/>
    </source>
</evidence>
<comment type="catalytic activity">
    <reaction evidence="7">
        <text>(2R)-O-phospho-3-sulfolactate + H2O = (2R)-3-sulfolactate + phosphate</text>
        <dbReference type="Rhea" id="RHEA:23416"/>
        <dbReference type="ChEBI" id="CHEBI:15377"/>
        <dbReference type="ChEBI" id="CHEBI:15597"/>
        <dbReference type="ChEBI" id="CHEBI:43474"/>
        <dbReference type="ChEBI" id="CHEBI:58738"/>
        <dbReference type="EC" id="3.1.3.71"/>
    </reaction>
</comment>
<dbReference type="SUPFAM" id="SSF142823">
    <property type="entry name" value="ComB-like"/>
    <property type="match status" value="1"/>
</dbReference>
<protein>
    <recommendedName>
        <fullName evidence="4">Probable 2-phosphosulfolactate phosphatase</fullName>
        <ecNumber evidence="3">3.1.3.71</ecNumber>
    </recommendedName>
</protein>
<accession>A0A849PBS0</accession>
<evidence type="ECO:0000256" key="1">
    <source>
        <dbReference type="ARBA" id="ARBA00001946"/>
    </source>
</evidence>
<gene>
    <name evidence="8" type="ORF">HKX39_09245</name>
</gene>
<dbReference type="InterPro" id="IPR005238">
    <property type="entry name" value="ComB-like"/>
</dbReference>
<sequence>MSDNSSKPSLHVVLKKEDINPELLQGKIAFVLDILCATSSITAALANHAQRVIPALNGEQALAIADTLDPDEYTLAGELNAETLQGFSAATPISIIQHNKPSLVYATTNGTVALLGSQTAKTVYAVSLLNAKAVIQHALTHHPGVTFIIICSGSRNAFNMEDFYGAGYLISLLPLENFTLTDSATAALQYYQGTDVKDCLYNSRVGKRLIAKGAQDEVDFIAQKDIYAVVPQLINGTLMNIA</sequence>
<dbReference type="GO" id="GO:0050532">
    <property type="term" value="F:2-phosphosulfolactate phosphatase activity"/>
    <property type="evidence" value="ECO:0007669"/>
    <property type="project" value="UniProtKB-EC"/>
</dbReference>
<dbReference type="RefSeq" id="WP_171681038.1">
    <property type="nucleotide sequence ID" value="NZ_JABGBN010000008.1"/>
</dbReference>
<dbReference type="GO" id="GO:0000287">
    <property type="term" value="F:magnesium ion binding"/>
    <property type="evidence" value="ECO:0007669"/>
    <property type="project" value="InterPro"/>
</dbReference>
<evidence type="ECO:0000256" key="5">
    <source>
        <dbReference type="ARBA" id="ARBA00022801"/>
    </source>
</evidence>
<dbReference type="EMBL" id="JABGBN010000008">
    <property type="protein sequence ID" value="NOL52347.1"/>
    <property type="molecule type" value="Genomic_DNA"/>
</dbReference>
<keyword evidence="6" id="KW-0460">Magnesium</keyword>
<evidence type="ECO:0000313" key="8">
    <source>
        <dbReference type="EMBL" id="NOL52347.1"/>
    </source>
</evidence>
<name>A0A849PBS0_9BURK</name>
<dbReference type="PANTHER" id="PTHR37311:SF1">
    <property type="entry name" value="2-PHOSPHOSULFOLACTATE PHOSPHATASE-RELATED"/>
    <property type="match status" value="1"/>
</dbReference>
<comment type="cofactor">
    <cofactor evidence="1">
        <name>Mg(2+)</name>
        <dbReference type="ChEBI" id="CHEBI:18420"/>
    </cofactor>
</comment>
<comment type="similarity">
    <text evidence="2">Belongs to the ComB family.</text>
</comment>
<comment type="caution">
    <text evidence="8">The sequence shown here is derived from an EMBL/GenBank/DDBJ whole genome shotgun (WGS) entry which is preliminary data.</text>
</comment>
<evidence type="ECO:0000256" key="6">
    <source>
        <dbReference type="ARBA" id="ARBA00022842"/>
    </source>
</evidence>
<dbReference type="Proteomes" id="UP000537862">
    <property type="component" value="Unassembled WGS sequence"/>
</dbReference>
<dbReference type="PANTHER" id="PTHR37311">
    <property type="entry name" value="2-PHOSPHOSULFOLACTATE PHOSPHATASE-RELATED"/>
    <property type="match status" value="1"/>
</dbReference>
<dbReference type="EC" id="3.1.3.71" evidence="3"/>
<evidence type="ECO:0000256" key="7">
    <source>
        <dbReference type="ARBA" id="ARBA00033711"/>
    </source>
</evidence>
<evidence type="ECO:0000256" key="3">
    <source>
        <dbReference type="ARBA" id="ARBA00012953"/>
    </source>
</evidence>
<evidence type="ECO:0000256" key="4">
    <source>
        <dbReference type="ARBA" id="ARBA00021948"/>
    </source>
</evidence>
<dbReference type="AlphaFoldDB" id="A0A849PBS0"/>